<evidence type="ECO:0000256" key="7">
    <source>
        <dbReference type="ARBA" id="ARBA00018638"/>
    </source>
</evidence>
<dbReference type="PANTHER" id="PTHR32282">
    <property type="entry name" value="BINDING PROTEIN TRANSPEPTIDASE, PUTATIVE-RELATED"/>
    <property type="match status" value="1"/>
</dbReference>
<keyword evidence="14" id="KW-0378">Hydrolase</keyword>
<dbReference type="InterPro" id="IPR023346">
    <property type="entry name" value="Lysozyme-like_dom_sf"/>
</dbReference>
<evidence type="ECO:0000256" key="28">
    <source>
        <dbReference type="SAM" id="Phobius"/>
    </source>
</evidence>
<dbReference type="GO" id="GO:0009002">
    <property type="term" value="F:serine-type D-Ala-D-Ala carboxypeptidase activity"/>
    <property type="evidence" value="ECO:0007669"/>
    <property type="project" value="UniProtKB-EC"/>
</dbReference>
<dbReference type="EC" id="3.4.16.4" evidence="6"/>
<feature type="region of interest" description="Disordered" evidence="27">
    <location>
        <begin position="1"/>
        <end position="21"/>
    </location>
</feature>
<keyword evidence="12" id="KW-0808">Transferase</keyword>
<evidence type="ECO:0000256" key="5">
    <source>
        <dbReference type="ARBA" id="ARBA00007739"/>
    </source>
</evidence>
<feature type="compositionally biased region" description="Polar residues" evidence="27">
    <location>
        <begin position="825"/>
        <end position="835"/>
    </location>
</feature>
<comment type="function">
    <text evidence="1">Cell wall formation. Synthesis of cross-linked peptidoglycan from the lipid intermediates. The enzyme has a penicillin-insensitive transglycosylase N-terminal domain (formation of linear glycan strands) and a penicillin-sensitive transpeptidase C-terminal domain (cross-linking of the peptide subunits).</text>
</comment>
<evidence type="ECO:0000256" key="16">
    <source>
        <dbReference type="ARBA" id="ARBA00022968"/>
    </source>
</evidence>
<evidence type="ECO:0000256" key="13">
    <source>
        <dbReference type="ARBA" id="ARBA00022692"/>
    </source>
</evidence>
<dbReference type="SUPFAM" id="SSF53955">
    <property type="entry name" value="Lysozyme-like"/>
    <property type="match status" value="1"/>
</dbReference>
<feature type="region of interest" description="Disordered" evidence="27">
    <location>
        <begin position="818"/>
        <end position="850"/>
    </location>
</feature>
<evidence type="ECO:0000256" key="9">
    <source>
        <dbReference type="ARBA" id="ARBA00022645"/>
    </source>
</evidence>
<dbReference type="GO" id="GO:0006508">
    <property type="term" value="P:proteolysis"/>
    <property type="evidence" value="ECO:0007669"/>
    <property type="project" value="UniProtKB-KW"/>
</dbReference>
<protein>
    <recommendedName>
        <fullName evidence="7">Penicillin-binding protein 1A</fullName>
        <ecNumber evidence="24">2.4.99.28</ecNumber>
        <ecNumber evidence="6">3.4.16.4</ecNumber>
    </recommendedName>
</protein>
<evidence type="ECO:0000256" key="4">
    <source>
        <dbReference type="ARBA" id="ARBA00007090"/>
    </source>
</evidence>
<reference evidence="31" key="1">
    <citation type="submission" date="2020-09" db="EMBL/GenBank/DDBJ databases">
        <title>New species isolated from human feces.</title>
        <authorList>
            <person name="Kitahara M."/>
            <person name="Shigeno Y."/>
            <person name="Shime M."/>
            <person name="Matsumoto Y."/>
            <person name="Nakamura S."/>
            <person name="Motooka D."/>
            <person name="Fukuoka S."/>
            <person name="Nishikawa H."/>
            <person name="Benno Y."/>
        </authorList>
    </citation>
    <scope>NUCLEOTIDE SEQUENCE</scope>
    <source>
        <strain evidence="31">MM35</strain>
    </source>
</reference>
<comment type="similarity">
    <text evidence="4">In the C-terminal section; belongs to the transpeptidase family.</text>
</comment>
<feature type="transmembrane region" description="Helical" evidence="28">
    <location>
        <begin position="52"/>
        <end position="78"/>
    </location>
</feature>
<keyword evidence="17" id="KW-0573">Peptidoglycan synthesis</keyword>
<keyword evidence="32" id="KW-1185">Reference proteome</keyword>
<evidence type="ECO:0000259" key="30">
    <source>
        <dbReference type="Pfam" id="PF00912"/>
    </source>
</evidence>
<dbReference type="RefSeq" id="WP_212819461.1">
    <property type="nucleotide sequence ID" value="NZ_AP023415.1"/>
</dbReference>
<dbReference type="Gene3D" id="1.10.3810.10">
    <property type="entry name" value="Biosynthetic peptidoglycan transglycosylase-like"/>
    <property type="match status" value="1"/>
</dbReference>
<feature type="domain" description="Penicillin-binding protein transpeptidase" evidence="29">
    <location>
        <begin position="428"/>
        <end position="660"/>
    </location>
</feature>
<keyword evidence="19 28" id="KW-0472">Membrane</keyword>
<dbReference type="InterPro" id="IPR001264">
    <property type="entry name" value="Glyco_trans_51"/>
</dbReference>
<dbReference type="Pfam" id="PF00912">
    <property type="entry name" value="Transgly"/>
    <property type="match status" value="1"/>
</dbReference>
<keyword evidence="20" id="KW-0046">Antibiotic resistance</keyword>
<dbReference type="KEGG" id="vfa:MM35RIKEN_07570"/>
<comment type="pathway">
    <text evidence="3">Cell wall biogenesis; peptidoglycan biosynthesis.</text>
</comment>
<comment type="catalytic activity">
    <reaction evidence="23">
        <text>Preferential cleavage: (Ac)2-L-Lys-D-Ala-|-D-Ala. Also transpeptidation of peptidyl-alanyl moieties that are N-acyl substituents of D-alanine.</text>
        <dbReference type="EC" id="3.4.16.4"/>
    </reaction>
</comment>
<evidence type="ECO:0000259" key="29">
    <source>
        <dbReference type="Pfam" id="PF00905"/>
    </source>
</evidence>
<dbReference type="GO" id="GO:0005886">
    <property type="term" value="C:plasma membrane"/>
    <property type="evidence" value="ECO:0007669"/>
    <property type="project" value="UniProtKB-SubCell"/>
</dbReference>
<organism evidence="31 32">
    <name type="scientific">Vescimonas fastidiosa</name>
    <dbReference type="NCBI Taxonomy" id="2714353"/>
    <lineage>
        <taxon>Bacteria</taxon>
        <taxon>Bacillati</taxon>
        <taxon>Bacillota</taxon>
        <taxon>Clostridia</taxon>
        <taxon>Eubacteriales</taxon>
        <taxon>Oscillospiraceae</taxon>
        <taxon>Vescimonas</taxon>
    </lineage>
</organism>
<evidence type="ECO:0000256" key="26">
    <source>
        <dbReference type="ARBA" id="ARBA00060592"/>
    </source>
</evidence>
<keyword evidence="11" id="KW-0328">Glycosyltransferase</keyword>
<evidence type="ECO:0000256" key="19">
    <source>
        <dbReference type="ARBA" id="ARBA00023136"/>
    </source>
</evidence>
<feature type="compositionally biased region" description="Basic and acidic residues" evidence="27">
    <location>
        <begin position="840"/>
        <end position="850"/>
    </location>
</feature>
<feature type="domain" description="Glycosyl transferase family 51" evidence="30">
    <location>
        <begin position="115"/>
        <end position="288"/>
    </location>
</feature>
<keyword evidence="15" id="KW-0133">Cell shape</keyword>
<evidence type="ECO:0000256" key="21">
    <source>
        <dbReference type="ARBA" id="ARBA00023268"/>
    </source>
</evidence>
<evidence type="ECO:0000256" key="14">
    <source>
        <dbReference type="ARBA" id="ARBA00022801"/>
    </source>
</evidence>
<dbReference type="GO" id="GO:0008658">
    <property type="term" value="F:penicillin binding"/>
    <property type="evidence" value="ECO:0007669"/>
    <property type="project" value="InterPro"/>
</dbReference>
<comment type="pathway">
    <text evidence="26">Glycan biosynthesis.</text>
</comment>
<evidence type="ECO:0000256" key="3">
    <source>
        <dbReference type="ARBA" id="ARBA00004752"/>
    </source>
</evidence>
<dbReference type="InterPro" id="IPR050396">
    <property type="entry name" value="Glycosyltr_51/Transpeptidase"/>
</dbReference>
<evidence type="ECO:0000256" key="2">
    <source>
        <dbReference type="ARBA" id="ARBA00004401"/>
    </source>
</evidence>
<evidence type="ECO:0000313" key="32">
    <source>
        <dbReference type="Proteomes" id="UP000681343"/>
    </source>
</evidence>
<dbReference type="AlphaFoldDB" id="A0A810PWF9"/>
<keyword evidence="13 28" id="KW-0812">Transmembrane</keyword>
<dbReference type="GO" id="GO:0046677">
    <property type="term" value="P:response to antibiotic"/>
    <property type="evidence" value="ECO:0007669"/>
    <property type="project" value="UniProtKB-KW"/>
</dbReference>
<dbReference type="GO" id="GO:0009252">
    <property type="term" value="P:peptidoglycan biosynthetic process"/>
    <property type="evidence" value="ECO:0007669"/>
    <property type="project" value="UniProtKB-UniPathway"/>
</dbReference>
<evidence type="ECO:0000256" key="6">
    <source>
        <dbReference type="ARBA" id="ARBA00012448"/>
    </source>
</evidence>
<evidence type="ECO:0000256" key="10">
    <source>
        <dbReference type="ARBA" id="ARBA00022670"/>
    </source>
</evidence>
<comment type="subcellular location">
    <subcellularLocation>
        <location evidence="2">Cell membrane</location>
        <topology evidence="2">Single-pass type II membrane protein</topology>
    </subcellularLocation>
</comment>
<name>A0A810PWF9_9FIRM</name>
<dbReference type="GO" id="GO:0071555">
    <property type="term" value="P:cell wall organization"/>
    <property type="evidence" value="ECO:0007669"/>
    <property type="project" value="UniProtKB-KW"/>
</dbReference>
<dbReference type="GO" id="GO:0008360">
    <property type="term" value="P:regulation of cell shape"/>
    <property type="evidence" value="ECO:0007669"/>
    <property type="project" value="UniProtKB-KW"/>
</dbReference>
<dbReference type="Gene3D" id="3.40.710.10">
    <property type="entry name" value="DD-peptidase/beta-lactamase superfamily"/>
    <property type="match status" value="1"/>
</dbReference>
<evidence type="ECO:0000256" key="12">
    <source>
        <dbReference type="ARBA" id="ARBA00022679"/>
    </source>
</evidence>
<comment type="similarity">
    <text evidence="5">In the N-terminal section; belongs to the glycosyltransferase 51 family.</text>
</comment>
<dbReference type="PANTHER" id="PTHR32282:SF11">
    <property type="entry name" value="PENICILLIN-BINDING PROTEIN 1B"/>
    <property type="match status" value="1"/>
</dbReference>
<evidence type="ECO:0000256" key="27">
    <source>
        <dbReference type="SAM" id="MobiDB-lite"/>
    </source>
</evidence>
<dbReference type="UniPathway" id="UPA00219"/>
<proteinExistence type="inferred from homology"/>
<keyword evidence="16" id="KW-0735">Signal-anchor</keyword>
<dbReference type="EMBL" id="AP023415">
    <property type="protein sequence ID" value="BCK78565.1"/>
    <property type="molecule type" value="Genomic_DNA"/>
</dbReference>
<dbReference type="InterPro" id="IPR036950">
    <property type="entry name" value="PBP_transglycosylase"/>
</dbReference>
<evidence type="ECO:0000256" key="8">
    <source>
        <dbReference type="ARBA" id="ARBA00022475"/>
    </source>
</evidence>
<evidence type="ECO:0000256" key="1">
    <source>
        <dbReference type="ARBA" id="ARBA00002624"/>
    </source>
</evidence>
<dbReference type="Pfam" id="PF00905">
    <property type="entry name" value="Transpeptidase"/>
    <property type="match status" value="1"/>
</dbReference>
<evidence type="ECO:0000313" key="31">
    <source>
        <dbReference type="EMBL" id="BCK78565.1"/>
    </source>
</evidence>
<dbReference type="FunFam" id="1.10.3810.10:FF:000001">
    <property type="entry name" value="Penicillin-binding protein 1A"/>
    <property type="match status" value="1"/>
</dbReference>
<keyword evidence="22" id="KW-0961">Cell wall biogenesis/degradation</keyword>
<evidence type="ECO:0000256" key="11">
    <source>
        <dbReference type="ARBA" id="ARBA00022676"/>
    </source>
</evidence>
<dbReference type="InterPro" id="IPR012338">
    <property type="entry name" value="Beta-lactam/transpept-like"/>
</dbReference>
<evidence type="ECO:0000256" key="23">
    <source>
        <dbReference type="ARBA" id="ARBA00034000"/>
    </source>
</evidence>
<dbReference type="GO" id="GO:0008955">
    <property type="term" value="F:peptidoglycan glycosyltransferase activity"/>
    <property type="evidence" value="ECO:0007669"/>
    <property type="project" value="UniProtKB-EC"/>
</dbReference>
<dbReference type="InterPro" id="IPR001460">
    <property type="entry name" value="PCN-bd_Tpept"/>
</dbReference>
<sequence length="850" mass="94073">MSNGKREESRLEQNLKHEADVIKKSAQNALQKRKEARASRSPREIQARRRKAGFIIGTVLAVLVLTMIFFSILFAMYINRTMKNKVEVNLNAYDLSQATEMYAKEKGSDEWKMYQTLYDGENRILLTADQIPENLRKAAVAIEDKRFYKHKGVDWKGTLRAVMSTVTGGGVQGGSTITQQLIKNITGNDETTVKRKVTEIYRALQLEKQYDKDQILNTYLNTVYFGESCYGAQTASRMYFGKDAQDLTLAECASLIGITNNPSMYDPLISDWTLANNRTRQLRVLENMYKQGLIEEKETYEAACEEKVTFTNGYTCLGELVEGYEAPAEDAEETGEKVTKANNSYFTDQVIEDVARKFVEIYELQDSKPDSEGNVISAYERAVGMVYSGGYKIYTTQNLTYQQIAEEEFETTDYQEQTDSYDQPLQIAMTVMDPYTGDVVAMVGGTGVKTADRSWNWATEVRPCGSAAKPISTYAPAMDNGTITAASIIDDYPIDLNGSAWPRNVTRIYSGLTSVREAIVQSLNTCAVRTNILYGTYNSYKFMTEKLGFTTLTETDSTQAGNMALGGFENGVTTLEMAAAYSTFVNDGVYTTPRTYSRVEDSQGNVIIDNNTESHVAMKKTTAYLMRSILQDVVTRGSGGGAYFSGMSIGGKTGTTDDARDRYFAGFTPYYCAAAWSGYKSNEVVYSDTNPCSAMFRRVMSRIHEGLENPGFHSCDGLVDVTVCADSGQLATEACAADFRGSRVKTVQVAADTAPTKSCEMHKMVSYCKDGKHIATASCPASSVMQVAALDYARETVHDITVPDDAYRVQVLSSGPCPVHGGTVTVDTPQQPKNESSLDDAEKPRSWLHP</sequence>
<accession>A0A810PWF9</accession>
<keyword evidence="8" id="KW-1003">Cell membrane</keyword>
<evidence type="ECO:0000256" key="15">
    <source>
        <dbReference type="ARBA" id="ARBA00022960"/>
    </source>
</evidence>
<keyword evidence="9" id="KW-0121">Carboxypeptidase</keyword>
<dbReference type="EC" id="2.4.99.28" evidence="24"/>
<keyword evidence="21" id="KW-0511">Multifunctional enzyme</keyword>
<evidence type="ECO:0000256" key="20">
    <source>
        <dbReference type="ARBA" id="ARBA00023251"/>
    </source>
</evidence>
<evidence type="ECO:0000256" key="24">
    <source>
        <dbReference type="ARBA" id="ARBA00044770"/>
    </source>
</evidence>
<keyword evidence="18 28" id="KW-1133">Transmembrane helix</keyword>
<gene>
    <name evidence="31" type="ORF">MM35RIKEN_07570</name>
</gene>
<evidence type="ECO:0000256" key="22">
    <source>
        <dbReference type="ARBA" id="ARBA00023316"/>
    </source>
</evidence>
<keyword evidence="10" id="KW-0645">Protease</keyword>
<dbReference type="SUPFAM" id="SSF56601">
    <property type="entry name" value="beta-lactamase/transpeptidase-like"/>
    <property type="match status" value="1"/>
</dbReference>
<dbReference type="Proteomes" id="UP000681343">
    <property type="component" value="Chromosome"/>
</dbReference>
<evidence type="ECO:0000256" key="18">
    <source>
        <dbReference type="ARBA" id="ARBA00022989"/>
    </source>
</evidence>
<comment type="catalytic activity">
    <reaction evidence="25">
        <text>[GlcNAc-(1-&gt;4)-Mur2Ac(oyl-L-Ala-gamma-D-Glu-L-Lys-D-Ala-D-Ala)](n)-di-trans,octa-cis-undecaprenyl diphosphate + beta-D-GlcNAc-(1-&gt;4)-Mur2Ac(oyl-L-Ala-gamma-D-Glu-L-Lys-D-Ala-D-Ala)-di-trans,octa-cis-undecaprenyl diphosphate = [GlcNAc-(1-&gt;4)-Mur2Ac(oyl-L-Ala-gamma-D-Glu-L-Lys-D-Ala-D-Ala)](n+1)-di-trans,octa-cis-undecaprenyl diphosphate + di-trans,octa-cis-undecaprenyl diphosphate + H(+)</text>
        <dbReference type="Rhea" id="RHEA:23708"/>
        <dbReference type="Rhea" id="RHEA-COMP:9602"/>
        <dbReference type="Rhea" id="RHEA-COMP:9603"/>
        <dbReference type="ChEBI" id="CHEBI:15378"/>
        <dbReference type="ChEBI" id="CHEBI:58405"/>
        <dbReference type="ChEBI" id="CHEBI:60033"/>
        <dbReference type="ChEBI" id="CHEBI:78435"/>
        <dbReference type="EC" id="2.4.99.28"/>
    </reaction>
</comment>
<evidence type="ECO:0000256" key="25">
    <source>
        <dbReference type="ARBA" id="ARBA00049902"/>
    </source>
</evidence>
<evidence type="ECO:0000256" key="17">
    <source>
        <dbReference type="ARBA" id="ARBA00022984"/>
    </source>
</evidence>
<dbReference type="GO" id="GO:0030288">
    <property type="term" value="C:outer membrane-bounded periplasmic space"/>
    <property type="evidence" value="ECO:0007669"/>
    <property type="project" value="TreeGrafter"/>
</dbReference>